<keyword evidence="7" id="KW-0418">Kinase</keyword>
<organism evidence="7">
    <name type="scientific">Coptotermes formosanus</name>
    <name type="common">Formosan subterranean termite</name>
    <dbReference type="NCBI Taxonomy" id="36987"/>
    <lineage>
        <taxon>Eukaryota</taxon>
        <taxon>Metazoa</taxon>
        <taxon>Ecdysozoa</taxon>
        <taxon>Arthropoda</taxon>
        <taxon>Hexapoda</taxon>
        <taxon>Insecta</taxon>
        <taxon>Pterygota</taxon>
        <taxon>Neoptera</taxon>
        <taxon>Polyneoptera</taxon>
        <taxon>Dictyoptera</taxon>
        <taxon>Blattodea</taxon>
        <taxon>Blattoidea</taxon>
        <taxon>Termitoidae</taxon>
        <taxon>Rhinotermitidae</taxon>
        <taxon>Coptotermes</taxon>
    </lineage>
</organism>
<dbReference type="EMBL" id="KC740804">
    <property type="protein sequence ID" value="AGM32628.1"/>
    <property type="molecule type" value="mRNA"/>
</dbReference>
<comment type="similarity">
    <text evidence="5">Belongs to the NDK family.</text>
</comment>
<dbReference type="InterPro" id="IPR036850">
    <property type="entry name" value="NDK-like_dom_sf"/>
</dbReference>
<evidence type="ECO:0000256" key="3">
    <source>
        <dbReference type="ARBA" id="ARBA00023212"/>
    </source>
</evidence>
<dbReference type="Pfam" id="PF00334">
    <property type="entry name" value="NDK"/>
    <property type="match status" value="2"/>
</dbReference>
<dbReference type="Gene3D" id="3.30.70.141">
    <property type="entry name" value="Nucleoside diphosphate kinase-like domain"/>
    <property type="match status" value="2"/>
</dbReference>
<evidence type="ECO:0000259" key="6">
    <source>
        <dbReference type="PROSITE" id="PS51336"/>
    </source>
</evidence>
<dbReference type="PROSITE" id="PS51374">
    <property type="entry name" value="NDPK_LIKE"/>
    <property type="match status" value="1"/>
</dbReference>
<feature type="domain" description="DM10" evidence="6">
    <location>
        <begin position="5"/>
        <end position="93"/>
    </location>
</feature>
<dbReference type="GO" id="GO:0005879">
    <property type="term" value="C:axonemal microtubule"/>
    <property type="evidence" value="ECO:0007669"/>
    <property type="project" value="TreeGrafter"/>
</dbReference>
<evidence type="ECO:0000313" key="7">
    <source>
        <dbReference type="EMBL" id="AGM32628.1"/>
    </source>
</evidence>
<evidence type="ECO:0000256" key="2">
    <source>
        <dbReference type="ARBA" id="ARBA00022490"/>
    </source>
</evidence>
<dbReference type="GO" id="GO:0016301">
    <property type="term" value="F:kinase activity"/>
    <property type="evidence" value="ECO:0007669"/>
    <property type="project" value="UniProtKB-KW"/>
</dbReference>
<dbReference type="InterPro" id="IPR006602">
    <property type="entry name" value="DM10_dom"/>
</dbReference>
<dbReference type="SMART" id="SM00562">
    <property type="entry name" value="NDK"/>
    <property type="match status" value="1"/>
</dbReference>
<dbReference type="PROSITE" id="PS51336">
    <property type="entry name" value="DM10"/>
    <property type="match status" value="1"/>
</dbReference>
<comment type="caution">
    <text evidence="5">Lacks conserved residue(s) required for the propagation of feature annotation.</text>
</comment>
<accession>R4V457</accession>
<protein>
    <submittedName>
        <fullName evidence="7">Nucleoside diphosphate kinase family protein</fullName>
    </submittedName>
</protein>
<dbReference type="InterPro" id="IPR034907">
    <property type="entry name" value="NDK-like_dom"/>
</dbReference>
<feature type="non-terminal residue" evidence="7">
    <location>
        <position position="298"/>
    </location>
</feature>
<dbReference type="PANTHER" id="PTHR43109">
    <property type="entry name" value="NUCLEOSIDE DIPHOSPHATE KINASE 7"/>
    <property type="match status" value="1"/>
</dbReference>
<keyword evidence="4" id="KW-0966">Cell projection</keyword>
<dbReference type="AlphaFoldDB" id="R4V457"/>
<sequence>MVEIEFPHFSFKLEYLDERAECTREYILTFYTERNEIEIYDVRNHRVFLRKTELHNLTLEQLLPGGKFFLNGRTYIITDFANEFTKNQLCARTQQVTTVIKPGFTQFFGEAFDKIFSSGLKVDLLKFGALTRSGAAALIKAETGNEPGPNDISYLADKPVAMFRIVGLNAIHKWKSILGPWNIDVARQKFPESLRGKYAKSQLENFACESDLGDSLFESVKFEPSKGGSASLLIIKPHVILKGLSGKIIQDLAKGPLKIVGATIQTMDVAEAEEFFEPYRGVLQEYSGILTDMTSGPS</sequence>
<dbReference type="PANTHER" id="PTHR43109:SF2">
    <property type="entry name" value="NUCLEOSIDE DIPHOSPHATE KINASE 7"/>
    <property type="match status" value="1"/>
</dbReference>
<name>R4V457_COPFO</name>
<keyword evidence="7" id="KW-0808">Transferase</keyword>
<reference evidence="7" key="1">
    <citation type="submission" date="2013-03" db="EMBL/GenBank/DDBJ databases">
        <title>Immune-Related transcriptome of Coptotermes formosanus Shiraki workers: the defense mechanism.</title>
        <authorList>
            <person name="Hussain A."/>
            <person name="Li Y.F."/>
            <person name="Wen S.Y."/>
        </authorList>
    </citation>
    <scope>NUCLEOTIDE SEQUENCE</scope>
</reference>
<evidence type="ECO:0000256" key="4">
    <source>
        <dbReference type="ARBA" id="ARBA00023273"/>
    </source>
</evidence>
<dbReference type="SUPFAM" id="SSF54919">
    <property type="entry name" value="Nucleoside diphosphate kinase, NDK"/>
    <property type="match status" value="2"/>
</dbReference>
<evidence type="ECO:0000256" key="5">
    <source>
        <dbReference type="PROSITE-ProRule" id="PRU00706"/>
    </source>
</evidence>
<proteinExistence type="evidence at transcript level"/>
<keyword evidence="2" id="KW-0963">Cytoplasm</keyword>
<keyword evidence="3" id="KW-0206">Cytoskeleton</keyword>
<dbReference type="SMART" id="SM00676">
    <property type="entry name" value="DM10"/>
    <property type="match status" value="1"/>
</dbReference>
<evidence type="ECO:0000256" key="1">
    <source>
        <dbReference type="ARBA" id="ARBA00004430"/>
    </source>
</evidence>
<comment type="subcellular location">
    <subcellularLocation>
        <location evidence="1">Cytoplasm</location>
        <location evidence="1">Cytoskeleton</location>
        <location evidence="1">Cilium axoneme</location>
    </subcellularLocation>
</comment>